<evidence type="ECO:0000256" key="1">
    <source>
        <dbReference type="SAM" id="SignalP"/>
    </source>
</evidence>
<dbReference type="PROSITE" id="PS51257">
    <property type="entry name" value="PROKAR_LIPOPROTEIN"/>
    <property type="match status" value="1"/>
</dbReference>
<dbReference type="EMBL" id="CP141046">
    <property type="protein sequence ID" value="WQQ19646.1"/>
    <property type="molecule type" value="Genomic_DNA"/>
</dbReference>
<evidence type="ECO:0000313" key="3">
    <source>
        <dbReference type="Proteomes" id="UP001327314"/>
    </source>
</evidence>
<dbReference type="AlphaFoldDB" id="A0ABD8AI58"/>
<keyword evidence="1" id="KW-0732">Signal</keyword>
<organism evidence="2 3">
    <name type="scientific">Mycoplasmopsis cynos</name>
    <dbReference type="NCBI Taxonomy" id="171284"/>
    <lineage>
        <taxon>Bacteria</taxon>
        <taxon>Bacillati</taxon>
        <taxon>Mycoplasmatota</taxon>
        <taxon>Mycoplasmoidales</taxon>
        <taxon>Metamycoplasmataceae</taxon>
        <taxon>Mycoplasmopsis</taxon>
    </lineage>
</organism>
<reference evidence="2 3" key="1">
    <citation type="submission" date="2023-12" db="EMBL/GenBank/DDBJ databases">
        <title>Hybrid Genome Assemblies of Mycoplasma cynos and Mycoplasma felis isolated from Dogs and Cats with Infectious Respiratory Disease.</title>
        <authorList>
            <person name="Framst I."/>
            <person name="Cai H."/>
            <person name="Ramesh P."/>
            <person name="Maboni G."/>
        </authorList>
    </citation>
    <scope>NUCLEOTIDE SEQUENCE [LARGE SCALE GENOMIC DNA]</scope>
    <source>
        <strain evidence="2 3">30510</strain>
    </source>
</reference>
<evidence type="ECO:0008006" key="4">
    <source>
        <dbReference type="Google" id="ProtNLM"/>
    </source>
</evidence>
<sequence length="888" mass="105564">MKKWKHLMLLPILVSPVILSSCQNIYAKKVEPKKTEPKKVKTMSLQNKWIISTARDFVKDYKPGNLENQIHTDDVTFSKYQEVPYFIYEAFKDLLFGQRNSERFKYYDYYKNDFQKHFEIVDEDYKEAEINFRNVFSEEAFKYLQSFVKLKDEKKVALNDVNKDSFKDKVTRLKKDKWVYSKTQDYIQKVQDTRMYDFENQRNSFLDNVYNTDVVKLGKFHIGEDSSYTLQNKFAQLITNWEKQYRAEVQRGTKQITLKMIKDWFKIYYDYYKVLNMIDSNYSSDEGYSLINVDKVVNIFDKKSKKDVPNFFSDKEYDYLKDTFKDEKYAILKDDYKSIVQTNNEFGNGAKLRFSTNINAKSNLATRNVQLFKDVTSQGSLALIDKDFQAYIITSRHSLYQRLIRYYDTKTFDEYERKDNSLKDDYLKTKTKYENIYATNKNRNGEILKEIPFFAQTMYDNDDYFATSINGNRNVKHNENNTKKGYILDPKTNKITRTWDYTLTLLLNDYSKKELNLTANEFKLLYNPMWDDRDKLVDQVLIKVDLSKQPEDIKELLKQNRAYLNPMKLTSDLILNEKTLTTGNYVFNPQTYFVNEDIKDNFKDIIKSEIDEYNNVDYQKTYLIWTNKKDKKELNEIDNQNLSVLNNNNFINDFPKYNSKDNLIQVFNNWQEQSFFKDLVDKDNENNDLINNGILYKGWDDYVKTNPYYQDELYDKKYRIKYLGIDLKQSEIFNVYDFISNQYYYTSSNVFHSDNNYQKDTEGRNPVMSKVFLGYLYPGTSGTGLMNTKYEIQDDIVNKNTNDTDPNVFKDNFNVASTSQKTDKVAYDEMKYMIVGISSTIDEYDKTVSKNNLVDFQNTPIALGRAVVLDNKLVEKYNKILDELADKE</sequence>
<protein>
    <recommendedName>
        <fullName evidence="4">DUF31 domain-containing protein</fullName>
    </recommendedName>
</protein>
<dbReference type="Proteomes" id="UP001327314">
    <property type="component" value="Chromosome"/>
</dbReference>
<evidence type="ECO:0000313" key="2">
    <source>
        <dbReference type="EMBL" id="WQQ19646.1"/>
    </source>
</evidence>
<accession>A0ABD8AI58</accession>
<dbReference type="RefSeq" id="WP_284524583.1">
    <property type="nucleotide sequence ID" value="NZ_CP110276.1"/>
</dbReference>
<feature type="signal peptide" evidence="1">
    <location>
        <begin position="1"/>
        <end position="20"/>
    </location>
</feature>
<feature type="chain" id="PRO_5044888603" description="DUF31 domain-containing protein" evidence="1">
    <location>
        <begin position="21"/>
        <end position="888"/>
    </location>
</feature>
<proteinExistence type="predicted"/>
<gene>
    <name evidence="2" type="ORF">RRG46_02235</name>
</gene>
<name>A0ABD8AI58_9BACT</name>